<keyword evidence="2" id="KW-0812">Transmembrane</keyword>
<evidence type="ECO:0008006" key="6">
    <source>
        <dbReference type="Google" id="ProtNLM"/>
    </source>
</evidence>
<keyword evidence="5" id="KW-1185">Reference proteome</keyword>
<evidence type="ECO:0000256" key="3">
    <source>
        <dbReference type="SAM" id="SignalP"/>
    </source>
</evidence>
<gene>
    <name evidence="4" type="ORF">Hypma_000584</name>
</gene>
<evidence type="ECO:0000313" key="5">
    <source>
        <dbReference type="Proteomes" id="UP000076154"/>
    </source>
</evidence>
<evidence type="ECO:0000313" key="4">
    <source>
        <dbReference type="EMBL" id="RDB18217.1"/>
    </source>
</evidence>
<keyword evidence="2" id="KW-1133">Transmembrane helix</keyword>
<name>A0A369JC78_HYPMA</name>
<feature type="compositionally biased region" description="Low complexity" evidence="1">
    <location>
        <begin position="346"/>
        <end position="361"/>
    </location>
</feature>
<keyword evidence="3" id="KW-0732">Signal</keyword>
<organism evidence="4 5">
    <name type="scientific">Hypsizygus marmoreus</name>
    <name type="common">White beech mushroom</name>
    <name type="synonym">Agaricus marmoreus</name>
    <dbReference type="NCBI Taxonomy" id="39966"/>
    <lineage>
        <taxon>Eukaryota</taxon>
        <taxon>Fungi</taxon>
        <taxon>Dikarya</taxon>
        <taxon>Basidiomycota</taxon>
        <taxon>Agaricomycotina</taxon>
        <taxon>Agaricomycetes</taxon>
        <taxon>Agaricomycetidae</taxon>
        <taxon>Agaricales</taxon>
        <taxon>Tricholomatineae</taxon>
        <taxon>Lyophyllaceae</taxon>
        <taxon>Hypsizygus</taxon>
    </lineage>
</organism>
<protein>
    <recommendedName>
        <fullName evidence="6">Transmembrane protein</fullName>
    </recommendedName>
</protein>
<accession>A0A369JC78</accession>
<dbReference type="Proteomes" id="UP000076154">
    <property type="component" value="Unassembled WGS sequence"/>
</dbReference>
<feature type="signal peptide" evidence="3">
    <location>
        <begin position="1"/>
        <end position="27"/>
    </location>
</feature>
<dbReference type="STRING" id="39966.A0A369JC78"/>
<feature type="compositionally biased region" description="Low complexity" evidence="1">
    <location>
        <begin position="230"/>
        <end position="245"/>
    </location>
</feature>
<dbReference type="OrthoDB" id="3265715at2759"/>
<feature type="region of interest" description="Disordered" evidence="1">
    <location>
        <begin position="292"/>
        <end position="361"/>
    </location>
</feature>
<keyword evidence="2" id="KW-0472">Membrane</keyword>
<comment type="caution">
    <text evidence="4">The sequence shown here is derived from an EMBL/GenBank/DDBJ whole genome shotgun (WGS) entry which is preliminary data.</text>
</comment>
<proteinExistence type="predicted"/>
<feature type="chain" id="PRO_5016968032" description="Transmembrane protein" evidence="3">
    <location>
        <begin position="28"/>
        <end position="471"/>
    </location>
</feature>
<dbReference type="EMBL" id="LUEZ02000106">
    <property type="protein sequence ID" value="RDB18217.1"/>
    <property type="molecule type" value="Genomic_DNA"/>
</dbReference>
<feature type="transmembrane region" description="Helical" evidence="2">
    <location>
        <begin position="263"/>
        <end position="286"/>
    </location>
</feature>
<dbReference type="AlphaFoldDB" id="A0A369JC78"/>
<feature type="region of interest" description="Disordered" evidence="1">
    <location>
        <begin position="452"/>
        <end position="471"/>
    </location>
</feature>
<feature type="region of interest" description="Disordered" evidence="1">
    <location>
        <begin position="94"/>
        <end position="115"/>
    </location>
</feature>
<feature type="compositionally biased region" description="Basic and acidic residues" evidence="1">
    <location>
        <begin position="105"/>
        <end position="115"/>
    </location>
</feature>
<evidence type="ECO:0000256" key="2">
    <source>
        <dbReference type="SAM" id="Phobius"/>
    </source>
</evidence>
<sequence length="471" mass="51089">MNIRSPSFSWLHLAVFFYCWSVRISFAGQANITIDDADPSIVYLPSEAWHASSVVCSTCLNPDVRDAYLNTYHDGTHVLVTEDEDDDLDVDEDIERKDKRKGHHPDKDRRFAGDVLQRRLDSDDPGFVDPNVTAEFHFTGSAVYLFSIQPLGVPLAPMTPTTMNLSFTLDNKTAGDFFHNGIKTASGYLPQVNVFSQVNLAEIPHVLRVNVGAGSVFLFDYLVYTRTAEESTTGGNTTGTPLTEESPSTTVDASTKHHNIATFAGAVGGSVGVLAVLSMGLAFSIIKRRRNYQRRERQRPRTNLNRAESLHTNASDDSPPTAIGPAPFVPTFFRGTPADPPPYIESPLGPESSPSPASTTTPMMMAPSVVVPASYSAHLAVTRWRDRNIDMSYADIPPAFPPPPLEDAGISMPPPPPFGFAIATVPVDDAEVVEVLVPPGIGDEAIMRGLETSARSSDQFLTQPTTTGSPT</sequence>
<reference evidence="4" key="1">
    <citation type="submission" date="2018-04" db="EMBL/GenBank/DDBJ databases">
        <title>Whole genome sequencing of Hypsizygus marmoreus.</title>
        <authorList>
            <person name="Choi I.-G."/>
            <person name="Min B."/>
            <person name="Kim J.-G."/>
            <person name="Kim S."/>
            <person name="Oh Y.-L."/>
            <person name="Kong W.-S."/>
            <person name="Park H."/>
            <person name="Jeong J."/>
            <person name="Song E.-S."/>
        </authorList>
    </citation>
    <scope>NUCLEOTIDE SEQUENCE [LARGE SCALE GENOMIC DNA]</scope>
    <source>
        <strain evidence="4">51987-8</strain>
    </source>
</reference>
<dbReference type="InParanoid" id="A0A369JC78"/>
<evidence type="ECO:0000256" key="1">
    <source>
        <dbReference type="SAM" id="MobiDB-lite"/>
    </source>
</evidence>
<feature type="compositionally biased region" description="Polar residues" evidence="1">
    <location>
        <begin position="453"/>
        <end position="471"/>
    </location>
</feature>
<feature type="region of interest" description="Disordered" evidence="1">
    <location>
        <begin position="230"/>
        <end position="250"/>
    </location>
</feature>